<dbReference type="AlphaFoldDB" id="A0A3R9PHF8"/>
<name>A0A3R9PHF8_9CREN</name>
<evidence type="ECO:0000313" key="4">
    <source>
        <dbReference type="EMBL" id="RZN61805.1"/>
    </source>
</evidence>
<sequence length="109" mass="13162">MSEEEDEELRALQERLVEEAEARRKREEEIRARERQIEIIVKQLLTSEAWERLKRIEYVKPELASSVKTLLIQLYNSGKLNRRLTDEELKELLGRLSEQLRRDFRIKVV</sequence>
<organism evidence="3 5">
    <name type="scientific">Candidatus Methanodesulfokora washburnensis</name>
    <dbReference type="NCBI Taxonomy" id="2478471"/>
    <lineage>
        <taxon>Archaea</taxon>
        <taxon>Thermoproteota</taxon>
        <taxon>Candidatus Korarchaeia</taxon>
        <taxon>Candidatus Korarchaeia incertae sedis</taxon>
        <taxon>Candidatus Methanodesulfokora</taxon>
    </lineage>
</organism>
<dbReference type="GO" id="GO:0003677">
    <property type="term" value="F:DNA binding"/>
    <property type="evidence" value="ECO:0007669"/>
    <property type="project" value="InterPro"/>
</dbReference>
<evidence type="ECO:0008006" key="7">
    <source>
        <dbReference type="Google" id="ProtNLM"/>
    </source>
</evidence>
<dbReference type="PANTHER" id="PTHR10840">
    <property type="entry name" value="PROGRAMMED CELL DEATH PROTEIN 5"/>
    <property type="match status" value="1"/>
</dbReference>
<evidence type="ECO:0000313" key="5">
    <source>
        <dbReference type="Proteomes" id="UP000277582"/>
    </source>
</evidence>
<keyword evidence="2" id="KW-0175">Coiled coil</keyword>
<accession>A0A3R9PHF8</accession>
<dbReference type="RefSeq" id="WP_125671874.1">
    <property type="nucleotide sequence ID" value="NZ_RCOS01000113.1"/>
</dbReference>
<dbReference type="PIRSF" id="PIRSF015730">
    <property type="entry name" value="TFAR19"/>
    <property type="match status" value="1"/>
</dbReference>
<evidence type="ECO:0000313" key="6">
    <source>
        <dbReference type="Proteomes" id="UP000316217"/>
    </source>
</evidence>
<dbReference type="EMBL" id="RCOS01000113">
    <property type="protein sequence ID" value="RSN73634.1"/>
    <property type="molecule type" value="Genomic_DNA"/>
</dbReference>
<keyword evidence="5" id="KW-1185">Reference proteome</keyword>
<dbReference type="EMBL" id="RXII01000066">
    <property type="protein sequence ID" value="RZN61805.1"/>
    <property type="molecule type" value="Genomic_DNA"/>
</dbReference>
<dbReference type="GO" id="GO:0005829">
    <property type="term" value="C:cytosol"/>
    <property type="evidence" value="ECO:0007669"/>
    <property type="project" value="TreeGrafter"/>
</dbReference>
<proteinExistence type="inferred from homology"/>
<evidence type="ECO:0000256" key="1">
    <source>
        <dbReference type="ARBA" id="ARBA00010490"/>
    </source>
</evidence>
<dbReference type="Proteomes" id="UP000277582">
    <property type="component" value="Unassembled WGS sequence"/>
</dbReference>
<dbReference type="PANTHER" id="PTHR10840:SF0">
    <property type="entry name" value="PROGRAMMED CELL DEATH PROTEIN 5"/>
    <property type="match status" value="1"/>
</dbReference>
<evidence type="ECO:0000256" key="2">
    <source>
        <dbReference type="SAM" id="Coils"/>
    </source>
</evidence>
<dbReference type="SUPFAM" id="SSF46950">
    <property type="entry name" value="Double-stranded DNA-binding domain"/>
    <property type="match status" value="1"/>
</dbReference>
<comment type="similarity">
    <text evidence="1">Belongs to the PDCD5 family.</text>
</comment>
<reference evidence="3 5" key="1">
    <citation type="submission" date="2018-10" db="EMBL/GenBank/DDBJ databases">
        <title>Co-occurring genomic capacity for anaerobic methane metabolism and dissimilatory sulfite reduction discovered in the Korarchaeota.</title>
        <authorList>
            <person name="Mckay L.J."/>
            <person name="Dlakic M."/>
            <person name="Fields M.W."/>
            <person name="Delmont T.O."/>
            <person name="Eren A.M."/>
            <person name="Jay Z.J."/>
            <person name="Klingelsmith K.B."/>
            <person name="Rusch D.B."/>
            <person name="Inskeep W.P."/>
        </authorList>
    </citation>
    <scope>NUCLEOTIDE SEQUENCE [LARGE SCALE GENOMIC DNA]</scope>
    <source>
        <strain evidence="3 5">MDKW</strain>
    </source>
</reference>
<dbReference type="Pfam" id="PF01984">
    <property type="entry name" value="dsDNA_bind"/>
    <property type="match status" value="1"/>
</dbReference>
<dbReference type="InterPro" id="IPR036883">
    <property type="entry name" value="PDCD5-like_sf"/>
</dbReference>
<dbReference type="Proteomes" id="UP000316217">
    <property type="component" value="Unassembled WGS sequence"/>
</dbReference>
<reference evidence="4 6" key="2">
    <citation type="journal article" date="2019" name="Nat. Microbiol.">
        <title>Wide diversity of methane and short-chain alkane metabolisms in uncultured archaea.</title>
        <authorList>
            <person name="Borrel G."/>
            <person name="Adam P.S."/>
            <person name="McKay L.J."/>
            <person name="Chen L.X."/>
            <person name="Sierra-Garcia I.N."/>
            <person name="Sieber C.M."/>
            <person name="Letourneur Q."/>
            <person name="Ghozlane A."/>
            <person name="Andersen G.L."/>
            <person name="Li W.J."/>
            <person name="Hallam S.J."/>
            <person name="Muyzer G."/>
            <person name="de Oliveira V.M."/>
            <person name="Inskeep W.P."/>
            <person name="Banfield J.F."/>
            <person name="Gribaldo S."/>
        </authorList>
    </citation>
    <scope>NUCLEOTIDE SEQUENCE [LARGE SCALE GENOMIC DNA]</scope>
    <source>
        <strain evidence="4">NM4</strain>
    </source>
</reference>
<dbReference type="OrthoDB" id="7912at2157"/>
<gene>
    <name evidence="3" type="ORF">D6D85_10230</name>
    <name evidence="4" type="ORF">EF810_04215</name>
</gene>
<protein>
    <recommendedName>
        <fullName evidence="7">DNA-binding protein</fullName>
    </recommendedName>
</protein>
<evidence type="ECO:0000313" key="3">
    <source>
        <dbReference type="EMBL" id="RSN73634.1"/>
    </source>
</evidence>
<dbReference type="InterPro" id="IPR002836">
    <property type="entry name" value="PDCD5-like"/>
</dbReference>
<comment type="caution">
    <text evidence="3">The sequence shown here is derived from an EMBL/GenBank/DDBJ whole genome shotgun (WGS) entry which is preliminary data.</text>
</comment>
<dbReference type="Gene3D" id="1.10.8.140">
    <property type="entry name" value="PDCD5-like"/>
    <property type="match status" value="1"/>
</dbReference>
<feature type="coiled-coil region" evidence="2">
    <location>
        <begin position="2"/>
        <end position="37"/>
    </location>
</feature>